<evidence type="ECO:0000256" key="2">
    <source>
        <dbReference type="ARBA" id="ARBA00022741"/>
    </source>
</evidence>
<dbReference type="InterPro" id="IPR027417">
    <property type="entry name" value="P-loop_NTPase"/>
</dbReference>
<protein>
    <recommendedName>
        <fullName evidence="8">Clp R domain-containing protein</fullName>
    </recommendedName>
</protein>
<evidence type="ECO:0000256" key="1">
    <source>
        <dbReference type="ARBA" id="ARBA00022737"/>
    </source>
</evidence>
<keyword evidence="2" id="KW-0547">Nucleotide-binding</keyword>
<sequence>MRTVERKLQSSCLEDESGRALRVKNRGRKRRRIDNDGDFDLILLCPNFTQRRLALAYTDCLLSGHIMARVLVRSTNVNPELVSCGLRHGQSKGSGKPKSSRVKMICNLHLPVLRIRMGMRSFSGFGALNAMDTMFMMPDLNDDFHSKVAIAISSPWCRQRASICTRRGVVVPKAISERFTEKAIVVLKFARKETRNNETWSRFGGDRADPFVLLIPFTSLAKHVLEISLVKAQKLGDNYIGTEHLLLGLLHEEAEVGVAALFLENLGADDPSNVRKQVIRMAGEGGSVGGDGGSKPGVGKAPIVEGLAQLIASVGDYVLETLLGKKVIPLDVGLLVASIKYRREFEESLKKLMEEIKQSDGEITLFIDEVHTSIGEGAATKGAGMDAANILKPALAREILKGLQEWYELCHKLCYTDEALVAAAAELSYQYISDRFLPDKAIDLTDEAGSQVRLLHHAARDVSMEKTLHKRVIGQDEAVKAISHAIQRARVGLKDPNYSIASFMFSGPTGVGKIELAKLWLLATLVVLKIMMPMP</sequence>
<organism evidence="6 7">
    <name type="scientific">Ziziphus jujuba var. spinosa</name>
    <dbReference type="NCBI Taxonomy" id="714518"/>
    <lineage>
        <taxon>Eukaryota</taxon>
        <taxon>Viridiplantae</taxon>
        <taxon>Streptophyta</taxon>
        <taxon>Embryophyta</taxon>
        <taxon>Tracheophyta</taxon>
        <taxon>Spermatophyta</taxon>
        <taxon>Magnoliopsida</taxon>
        <taxon>eudicotyledons</taxon>
        <taxon>Gunneridae</taxon>
        <taxon>Pentapetalae</taxon>
        <taxon>rosids</taxon>
        <taxon>fabids</taxon>
        <taxon>Rosales</taxon>
        <taxon>Rhamnaceae</taxon>
        <taxon>Paliureae</taxon>
        <taxon>Ziziphus</taxon>
    </lineage>
</organism>
<name>A0A978UIS5_ZIZJJ</name>
<dbReference type="GO" id="GO:0005524">
    <property type="term" value="F:ATP binding"/>
    <property type="evidence" value="ECO:0007669"/>
    <property type="project" value="UniProtKB-KW"/>
</dbReference>
<gene>
    <name evidence="6" type="ORF">FEM48_Zijuj11G0118800</name>
</gene>
<dbReference type="Proteomes" id="UP000813462">
    <property type="component" value="Unassembled WGS sequence"/>
</dbReference>
<dbReference type="Gene3D" id="1.10.1780.10">
    <property type="entry name" value="Clp, N-terminal domain"/>
    <property type="match status" value="1"/>
</dbReference>
<evidence type="ECO:0000313" key="6">
    <source>
        <dbReference type="EMBL" id="KAH7514706.1"/>
    </source>
</evidence>
<dbReference type="InterPro" id="IPR004176">
    <property type="entry name" value="Clp_R_N"/>
</dbReference>
<dbReference type="InterPro" id="IPR041546">
    <property type="entry name" value="ClpA/ClpB_AAA_lid"/>
</dbReference>
<evidence type="ECO:0000313" key="7">
    <source>
        <dbReference type="Proteomes" id="UP000813462"/>
    </source>
</evidence>
<comment type="caution">
    <text evidence="6">The sequence shown here is derived from an EMBL/GenBank/DDBJ whole genome shotgun (WGS) entry which is preliminary data.</text>
</comment>
<dbReference type="GO" id="GO:0034605">
    <property type="term" value="P:cellular response to heat"/>
    <property type="evidence" value="ECO:0007669"/>
    <property type="project" value="TreeGrafter"/>
</dbReference>
<dbReference type="InterPro" id="IPR036628">
    <property type="entry name" value="Clp_N_dom_sf"/>
</dbReference>
<evidence type="ECO:0000259" key="5">
    <source>
        <dbReference type="Pfam" id="PF17871"/>
    </source>
</evidence>
<dbReference type="SUPFAM" id="SSF52540">
    <property type="entry name" value="P-loop containing nucleoside triphosphate hydrolases"/>
    <property type="match status" value="2"/>
</dbReference>
<keyword evidence="1" id="KW-0677">Repeat</keyword>
<dbReference type="Pfam" id="PF17871">
    <property type="entry name" value="AAA_lid_9"/>
    <property type="match status" value="1"/>
</dbReference>
<dbReference type="Gene3D" id="3.40.50.300">
    <property type="entry name" value="P-loop containing nucleotide triphosphate hydrolases"/>
    <property type="match status" value="2"/>
</dbReference>
<keyword evidence="3" id="KW-0067">ATP-binding</keyword>
<reference evidence="6" key="1">
    <citation type="journal article" date="2021" name="Front. Plant Sci.">
        <title>Chromosome-Scale Genome Assembly for Chinese Sour Jujube and Insights Into Its Genome Evolution and Domestication Signature.</title>
        <authorList>
            <person name="Shen L.-Y."/>
            <person name="Luo H."/>
            <person name="Wang X.-L."/>
            <person name="Wang X.-M."/>
            <person name="Qiu X.-J."/>
            <person name="Liu H."/>
            <person name="Zhou S.-S."/>
            <person name="Jia K.-H."/>
            <person name="Nie S."/>
            <person name="Bao Y.-T."/>
            <person name="Zhang R.-G."/>
            <person name="Yun Q.-Z."/>
            <person name="Chai Y.-H."/>
            <person name="Lu J.-Y."/>
            <person name="Li Y."/>
            <person name="Zhao S.-W."/>
            <person name="Mao J.-F."/>
            <person name="Jia S.-G."/>
            <person name="Mao Y.-M."/>
        </authorList>
    </citation>
    <scope>NUCLEOTIDE SEQUENCE</scope>
    <source>
        <strain evidence="6">AT0</strain>
        <tissue evidence="6">Leaf</tissue>
    </source>
</reference>
<evidence type="ECO:0000259" key="4">
    <source>
        <dbReference type="Pfam" id="PF02861"/>
    </source>
</evidence>
<feature type="domain" description="Clp R" evidence="4">
    <location>
        <begin position="217"/>
        <end position="291"/>
    </location>
</feature>
<feature type="domain" description="ClpA/ClpB AAA lid" evidence="5">
    <location>
        <begin position="396"/>
        <end position="467"/>
    </location>
</feature>
<evidence type="ECO:0008006" key="8">
    <source>
        <dbReference type="Google" id="ProtNLM"/>
    </source>
</evidence>
<accession>A0A978UIS5</accession>
<dbReference type="SUPFAM" id="SSF81923">
    <property type="entry name" value="Double Clp-N motif"/>
    <property type="match status" value="1"/>
</dbReference>
<dbReference type="EMBL" id="JAEACU010000011">
    <property type="protein sequence ID" value="KAH7514706.1"/>
    <property type="molecule type" value="Genomic_DNA"/>
</dbReference>
<proteinExistence type="predicted"/>
<dbReference type="AlphaFoldDB" id="A0A978UIS5"/>
<dbReference type="Pfam" id="PF02861">
    <property type="entry name" value="Clp_N"/>
    <property type="match status" value="1"/>
</dbReference>
<dbReference type="InterPro" id="IPR050130">
    <property type="entry name" value="ClpA_ClpB"/>
</dbReference>
<dbReference type="PANTHER" id="PTHR11638:SF155">
    <property type="entry name" value="CHAPERONE PROTEIN CLPC1, CHLOROPLASTIC-LIKE"/>
    <property type="match status" value="1"/>
</dbReference>
<dbReference type="GO" id="GO:0016887">
    <property type="term" value="F:ATP hydrolysis activity"/>
    <property type="evidence" value="ECO:0007669"/>
    <property type="project" value="InterPro"/>
</dbReference>
<dbReference type="PANTHER" id="PTHR11638">
    <property type="entry name" value="ATP-DEPENDENT CLP PROTEASE"/>
    <property type="match status" value="1"/>
</dbReference>
<dbReference type="GO" id="GO:0005737">
    <property type="term" value="C:cytoplasm"/>
    <property type="evidence" value="ECO:0007669"/>
    <property type="project" value="TreeGrafter"/>
</dbReference>
<evidence type="ECO:0000256" key="3">
    <source>
        <dbReference type="ARBA" id="ARBA00022840"/>
    </source>
</evidence>